<evidence type="ECO:0000313" key="12">
    <source>
        <dbReference type="EMBL" id="EXL09280.1"/>
    </source>
</evidence>
<dbReference type="NCBIfam" id="TIGR02630">
    <property type="entry name" value="xylose_isom_A"/>
    <property type="match status" value="1"/>
</dbReference>
<dbReference type="HOGENOM" id="CLU_037261_1_0_5"/>
<organism evidence="12 14">
    <name type="scientific">Aquamicrobium defluvii</name>
    <dbReference type="NCBI Taxonomy" id="69279"/>
    <lineage>
        <taxon>Bacteria</taxon>
        <taxon>Pseudomonadati</taxon>
        <taxon>Pseudomonadota</taxon>
        <taxon>Alphaproteobacteria</taxon>
        <taxon>Hyphomicrobiales</taxon>
        <taxon>Phyllobacteriaceae</taxon>
        <taxon>Aquamicrobium</taxon>
    </lineage>
</organism>
<dbReference type="PANTHER" id="PTHR48408">
    <property type="match status" value="1"/>
</dbReference>
<evidence type="ECO:0000313" key="14">
    <source>
        <dbReference type="Proteomes" id="UP000019849"/>
    </source>
</evidence>
<keyword evidence="4 9" id="KW-0859">Xylose metabolism</keyword>
<reference evidence="12 14" key="1">
    <citation type="submission" date="2014-02" db="EMBL/GenBank/DDBJ databases">
        <title>Aquamicrobium defluvii Genome sequencing.</title>
        <authorList>
            <person name="Wang X."/>
        </authorList>
    </citation>
    <scope>NUCLEOTIDE SEQUENCE [LARGE SCALE GENOMIC DNA]</scope>
    <source>
        <strain evidence="12 14">W13Z1</strain>
    </source>
</reference>
<dbReference type="AlphaFoldDB" id="A0A011VLH8"/>
<keyword evidence="5 9" id="KW-0479">Metal-binding</keyword>
<proteinExistence type="inferred from homology"/>
<comment type="cofactor">
    <cofactor evidence="9">
        <name>Mg(2+)</name>
        <dbReference type="ChEBI" id="CHEBI:18420"/>
    </cofactor>
    <text evidence="9">Binds 2 magnesium ions per subunit.</text>
</comment>
<evidence type="ECO:0000256" key="11">
    <source>
        <dbReference type="RuleBase" id="RU000610"/>
    </source>
</evidence>
<dbReference type="STRING" id="69279.BG36_21760"/>
<evidence type="ECO:0000256" key="8">
    <source>
        <dbReference type="ARBA" id="ARBA00033659"/>
    </source>
</evidence>
<feature type="binding site" evidence="9">
    <location>
        <position position="272"/>
    </location>
    <ligand>
        <name>Mg(2+)</name>
        <dbReference type="ChEBI" id="CHEBI:18420"/>
        <label>2</label>
    </ligand>
</feature>
<evidence type="ECO:0000256" key="3">
    <source>
        <dbReference type="ARBA" id="ARBA00011958"/>
    </source>
</evidence>
<feature type="binding site" evidence="9">
    <location>
        <position position="236"/>
    </location>
    <ligand>
        <name>Mg(2+)</name>
        <dbReference type="ChEBI" id="CHEBI:18420"/>
        <label>1</label>
    </ligand>
</feature>
<feature type="active site" evidence="9">
    <location>
        <position position="105"/>
    </location>
</feature>
<feature type="binding site" evidence="9">
    <location>
        <position position="343"/>
    </location>
    <ligand>
        <name>Mg(2+)</name>
        <dbReference type="ChEBI" id="CHEBI:18420"/>
        <label>1</label>
    </ligand>
</feature>
<dbReference type="PRINTS" id="PR00688">
    <property type="entry name" value="XYLOSISMRASE"/>
</dbReference>
<feature type="binding site" evidence="9">
    <location>
        <position position="300"/>
    </location>
    <ligand>
        <name>Mg(2+)</name>
        <dbReference type="ChEBI" id="CHEBI:18420"/>
        <label>1</label>
    </ligand>
</feature>
<dbReference type="PATRIC" id="fig|69279.3.peg.1268"/>
<dbReference type="GO" id="GO:0005737">
    <property type="term" value="C:cytoplasm"/>
    <property type="evidence" value="ECO:0007669"/>
    <property type="project" value="UniProtKB-SubCell"/>
</dbReference>
<dbReference type="RefSeq" id="WP_035024671.1">
    <property type="nucleotide sequence ID" value="NZ_KK073881.1"/>
</dbReference>
<dbReference type="eggNOG" id="COG2115">
    <property type="taxonomic scope" value="Bacteria"/>
</dbReference>
<dbReference type="InterPro" id="IPR001998">
    <property type="entry name" value="Xylose_isomerase"/>
</dbReference>
<dbReference type="InterPro" id="IPR036237">
    <property type="entry name" value="Xyl_isomerase-like_sf"/>
</dbReference>
<protein>
    <recommendedName>
        <fullName evidence="3 9">Xylose isomerase</fullName>
        <ecNumber evidence="3 9">5.3.1.5</ecNumber>
    </recommendedName>
</protein>
<dbReference type="FunFam" id="3.20.20.150:FF:000002">
    <property type="entry name" value="Xylose isomerase"/>
    <property type="match status" value="1"/>
</dbReference>
<reference evidence="13 15" key="2">
    <citation type="submission" date="2019-03" db="EMBL/GenBank/DDBJ databases">
        <title>Genomic Encyclopedia of Type Strains, Phase IV (KMG-IV): sequencing the most valuable type-strain genomes for metagenomic binning, comparative biology and taxonomic classification.</title>
        <authorList>
            <person name="Goeker M."/>
        </authorList>
    </citation>
    <scope>NUCLEOTIDE SEQUENCE [LARGE SCALE GENOMIC DNA]</scope>
    <source>
        <strain evidence="13 15">DSM 11603</strain>
    </source>
</reference>
<evidence type="ECO:0000256" key="5">
    <source>
        <dbReference type="ARBA" id="ARBA00022723"/>
    </source>
</evidence>
<dbReference type="HAMAP" id="MF_00455">
    <property type="entry name" value="Xylose_isom_A"/>
    <property type="match status" value="1"/>
</dbReference>
<dbReference type="Proteomes" id="UP000019849">
    <property type="component" value="Unassembled WGS sequence"/>
</dbReference>
<evidence type="ECO:0000313" key="13">
    <source>
        <dbReference type="EMBL" id="TDR36114.1"/>
    </source>
</evidence>
<dbReference type="SUPFAM" id="SSF51658">
    <property type="entry name" value="Xylose isomerase-like"/>
    <property type="match status" value="1"/>
</dbReference>
<dbReference type="EC" id="5.3.1.5" evidence="3 9"/>
<evidence type="ECO:0000256" key="1">
    <source>
        <dbReference type="ARBA" id="ARBA00005765"/>
    </source>
</evidence>
<feature type="binding site" evidence="9">
    <location>
        <position position="311"/>
    </location>
    <ligand>
        <name>Mg(2+)</name>
        <dbReference type="ChEBI" id="CHEBI:18420"/>
        <label>2</label>
    </ligand>
</feature>
<comment type="caution">
    <text evidence="12">The sequence shown here is derived from an EMBL/GenBank/DDBJ whole genome shotgun (WGS) entry which is preliminary data.</text>
</comment>
<name>A0A011VLH8_9HYPH</name>
<feature type="binding site" evidence="9">
    <location>
        <position position="275"/>
    </location>
    <ligand>
        <name>Mg(2+)</name>
        <dbReference type="ChEBI" id="CHEBI:18420"/>
        <label>2</label>
    </ligand>
</feature>
<dbReference type="NCBIfam" id="NF003998">
    <property type="entry name" value="PRK05474.1"/>
    <property type="match status" value="1"/>
</dbReference>
<gene>
    <name evidence="9" type="primary">xylA</name>
    <name evidence="12" type="ORF">BG36_21760</name>
    <name evidence="13" type="ORF">DES43_10610</name>
</gene>
<dbReference type="EMBL" id="SNZF01000006">
    <property type="protein sequence ID" value="TDR36114.1"/>
    <property type="molecule type" value="Genomic_DNA"/>
</dbReference>
<evidence type="ECO:0000256" key="10">
    <source>
        <dbReference type="RuleBase" id="RU000609"/>
    </source>
</evidence>
<keyword evidence="15" id="KW-1185">Reference proteome</keyword>
<sequence length="441" mass="49430">MSTGFFGDIAPVRYEGPESTNPLAYRFYDPDEIVLGKRLEDHLRFAVAYWHSFAWPGGDPFGGQTFERPWFPKGGKDEDMDKARLKADVAFEMFSLLGVPYYCFHDADVRPEGKNFAESAARLDEIAGVFEKKQAETGVKLLWGTANLFSHRRYMAGAATNPDPDVFAYAAATVKSCIDVTKRLGGENYVLWGGREGYETLLNTDMKREREQAGRFLSMVVDYKHRIGFKGTILIEPKPQEPTKHQYDYDVATVYGFLRDFGLEKEVKVNIEQGHAILAGHSFEHELALAGALGVFGSIDMNRNDYQSGWDTDQFPNNVPEMALAYYQVLLAGGFTTGGTNFDAKLRRQSLDPQDLLIAHVGAMDCCARGLKAAARMIEDKALIKPLEERYAGWNGEEANAILGGKRTLEQVAERVVKDGIEPQPRSGRQEYLENVVNRYV</sequence>
<evidence type="ECO:0000256" key="9">
    <source>
        <dbReference type="HAMAP-Rule" id="MF_00455"/>
    </source>
</evidence>
<dbReference type="GO" id="GO:0042732">
    <property type="term" value="P:D-xylose metabolic process"/>
    <property type="evidence" value="ECO:0007669"/>
    <property type="project" value="UniProtKB-UniRule"/>
</dbReference>
<evidence type="ECO:0000313" key="15">
    <source>
        <dbReference type="Proteomes" id="UP000294958"/>
    </source>
</evidence>
<evidence type="ECO:0000256" key="2">
    <source>
        <dbReference type="ARBA" id="ARBA00011881"/>
    </source>
</evidence>
<dbReference type="Proteomes" id="UP000294958">
    <property type="component" value="Unassembled WGS sequence"/>
</dbReference>
<dbReference type="OrthoDB" id="9763981at2"/>
<feature type="binding site" evidence="9">
    <location>
        <position position="272"/>
    </location>
    <ligand>
        <name>Mg(2+)</name>
        <dbReference type="ChEBI" id="CHEBI:18420"/>
        <label>1</label>
    </ligand>
</feature>
<dbReference type="PANTHER" id="PTHR48408:SF1">
    <property type="entry name" value="XYLOSE ISOMERASE"/>
    <property type="match status" value="1"/>
</dbReference>
<comment type="catalytic activity">
    <reaction evidence="8 9 10">
        <text>alpha-D-xylose = alpha-D-xylulofuranose</text>
        <dbReference type="Rhea" id="RHEA:22816"/>
        <dbReference type="ChEBI" id="CHEBI:28518"/>
        <dbReference type="ChEBI" id="CHEBI:188998"/>
        <dbReference type="EC" id="5.3.1.5"/>
    </reaction>
</comment>
<evidence type="ECO:0000256" key="7">
    <source>
        <dbReference type="ARBA" id="ARBA00023277"/>
    </source>
</evidence>
<evidence type="ECO:0000256" key="6">
    <source>
        <dbReference type="ARBA" id="ARBA00023235"/>
    </source>
</evidence>
<feature type="binding site" evidence="9">
    <location>
        <position position="313"/>
    </location>
    <ligand>
        <name>Mg(2+)</name>
        <dbReference type="ChEBI" id="CHEBI:18420"/>
        <label>2</label>
    </ligand>
</feature>
<dbReference type="InterPro" id="IPR013452">
    <property type="entry name" value="Xylose_isom_bac"/>
</dbReference>
<dbReference type="Gene3D" id="3.20.20.150">
    <property type="entry name" value="Divalent-metal-dependent TIM barrel enzymes"/>
    <property type="match status" value="1"/>
</dbReference>
<accession>A0A011VLH8</accession>
<keyword evidence="9" id="KW-0963">Cytoplasm</keyword>
<keyword evidence="9" id="KW-0460">Magnesium</keyword>
<comment type="similarity">
    <text evidence="1 9 10">Belongs to the xylose isomerase family.</text>
</comment>
<dbReference type="GO" id="GO:0009045">
    <property type="term" value="F:xylose isomerase activity"/>
    <property type="evidence" value="ECO:0007669"/>
    <property type="project" value="UniProtKB-UniRule"/>
</dbReference>
<dbReference type="PROSITE" id="PS51415">
    <property type="entry name" value="XYLOSE_ISOMERASE"/>
    <property type="match status" value="1"/>
</dbReference>
<comment type="subcellular location">
    <subcellularLocation>
        <location evidence="9 11">Cytoplasm</location>
    </subcellularLocation>
</comment>
<keyword evidence="7 9" id="KW-0119">Carbohydrate metabolism</keyword>
<dbReference type="EMBL" id="JENY01000007">
    <property type="protein sequence ID" value="EXL09280.1"/>
    <property type="molecule type" value="Genomic_DNA"/>
</dbReference>
<keyword evidence="6 9" id="KW-0413">Isomerase</keyword>
<feature type="active site" evidence="9">
    <location>
        <position position="108"/>
    </location>
</feature>
<dbReference type="GO" id="GO:0000287">
    <property type="term" value="F:magnesium ion binding"/>
    <property type="evidence" value="ECO:0007669"/>
    <property type="project" value="UniProtKB-UniRule"/>
</dbReference>
<comment type="subunit">
    <text evidence="2 9 11">Homotetramer.</text>
</comment>
<evidence type="ECO:0000256" key="4">
    <source>
        <dbReference type="ARBA" id="ARBA00022629"/>
    </source>
</evidence>